<organism evidence="2 3">
    <name type="scientific">Evansella tamaricis</name>
    <dbReference type="NCBI Taxonomy" id="2069301"/>
    <lineage>
        <taxon>Bacteria</taxon>
        <taxon>Bacillati</taxon>
        <taxon>Bacillota</taxon>
        <taxon>Bacilli</taxon>
        <taxon>Bacillales</taxon>
        <taxon>Bacillaceae</taxon>
        <taxon>Evansella</taxon>
    </lineage>
</organism>
<dbReference type="Proteomes" id="UP000784880">
    <property type="component" value="Unassembled WGS sequence"/>
</dbReference>
<evidence type="ECO:0000313" key="3">
    <source>
        <dbReference type="Proteomes" id="UP000784880"/>
    </source>
</evidence>
<gene>
    <name evidence="2" type="ORF">KS419_16045</name>
</gene>
<keyword evidence="3" id="KW-1185">Reference proteome</keyword>
<name>A0ABS6JLQ5_9BACI</name>
<reference evidence="2 3" key="1">
    <citation type="submission" date="2021-06" db="EMBL/GenBank/DDBJ databases">
        <title>Bacillus sp. RD4P76, an endophyte from a halophyte.</title>
        <authorList>
            <person name="Sun J.-Q."/>
        </authorList>
    </citation>
    <scope>NUCLEOTIDE SEQUENCE [LARGE SCALE GENOMIC DNA]</scope>
    <source>
        <strain evidence="2 3">CGMCC 1.15917</strain>
    </source>
</reference>
<proteinExistence type="predicted"/>
<evidence type="ECO:0000313" key="2">
    <source>
        <dbReference type="EMBL" id="MBU9713243.1"/>
    </source>
</evidence>
<dbReference type="EMBL" id="JAHQCS010000131">
    <property type="protein sequence ID" value="MBU9713243.1"/>
    <property type="molecule type" value="Genomic_DNA"/>
</dbReference>
<dbReference type="RefSeq" id="WP_217067404.1">
    <property type="nucleotide sequence ID" value="NZ_JAHQCS010000131.1"/>
</dbReference>
<feature type="domain" description="Prenylated flavin chaperone LpdD-like" evidence="1">
    <location>
        <begin position="2"/>
        <end position="97"/>
    </location>
</feature>
<sequence length="111" mass="12327">MVQCEIHHVGGDDLIVVSGGTKPHIGAVVIATWSDDHAQVFSHGLPHHKEEDLFKELASVWCTTFQKNVVVSGGIHVDNATKEDIKHLVDKTWESFFHLMADQKSIQEISS</sequence>
<dbReference type="InterPro" id="IPR048844">
    <property type="entry name" value="LpdD_chaperone-like"/>
</dbReference>
<evidence type="ECO:0000259" key="1">
    <source>
        <dbReference type="Pfam" id="PF21758"/>
    </source>
</evidence>
<protein>
    <recommendedName>
        <fullName evidence="1">Prenylated flavin chaperone LpdD-like domain-containing protein</fullName>
    </recommendedName>
</protein>
<comment type="caution">
    <text evidence="2">The sequence shown here is derived from an EMBL/GenBank/DDBJ whole genome shotgun (WGS) entry which is preliminary data.</text>
</comment>
<dbReference type="Pfam" id="PF21758">
    <property type="entry name" value="PAC_bac"/>
    <property type="match status" value="1"/>
</dbReference>
<accession>A0ABS6JLQ5</accession>